<dbReference type="InterPro" id="IPR006140">
    <property type="entry name" value="D-isomer_DH_NAD-bd"/>
</dbReference>
<dbReference type="EMBL" id="BAABFO010000019">
    <property type="protein sequence ID" value="GAA4338482.1"/>
    <property type="molecule type" value="Genomic_DNA"/>
</dbReference>
<dbReference type="InterPro" id="IPR029753">
    <property type="entry name" value="D-isomer_DH_CS"/>
</dbReference>
<dbReference type="InterPro" id="IPR029752">
    <property type="entry name" value="D-isomer_DH_CS1"/>
</dbReference>
<dbReference type="PROSITE" id="PS00065">
    <property type="entry name" value="D_2_HYDROXYACID_DH_1"/>
    <property type="match status" value="1"/>
</dbReference>
<organism evidence="8 9">
    <name type="scientific">Pigmentiphaga soli</name>
    <dbReference type="NCBI Taxonomy" id="1007095"/>
    <lineage>
        <taxon>Bacteria</taxon>
        <taxon>Pseudomonadati</taxon>
        <taxon>Pseudomonadota</taxon>
        <taxon>Betaproteobacteria</taxon>
        <taxon>Burkholderiales</taxon>
        <taxon>Alcaligenaceae</taxon>
        <taxon>Pigmentiphaga</taxon>
    </lineage>
</organism>
<dbReference type="CDD" id="cd12173">
    <property type="entry name" value="PGDH_4"/>
    <property type="match status" value="1"/>
</dbReference>
<dbReference type="Gene3D" id="3.40.50.720">
    <property type="entry name" value="NAD(P)-binding Rossmann-like Domain"/>
    <property type="match status" value="2"/>
</dbReference>
<proteinExistence type="inferred from homology"/>
<keyword evidence="4" id="KW-0520">NAD</keyword>
<evidence type="ECO:0008006" key="10">
    <source>
        <dbReference type="Google" id="ProtNLM"/>
    </source>
</evidence>
<evidence type="ECO:0000256" key="2">
    <source>
        <dbReference type="ARBA" id="ARBA00022605"/>
    </source>
</evidence>
<feature type="domain" description="D-isomer specific 2-hydroxyacid dehydrogenase NAD-binding" evidence="7">
    <location>
        <begin position="108"/>
        <end position="285"/>
    </location>
</feature>
<accession>A0ABP8HFN2</accession>
<evidence type="ECO:0000256" key="5">
    <source>
        <dbReference type="RuleBase" id="RU003719"/>
    </source>
</evidence>
<reference evidence="9" key="1">
    <citation type="journal article" date="2019" name="Int. J. Syst. Evol. Microbiol.">
        <title>The Global Catalogue of Microorganisms (GCM) 10K type strain sequencing project: providing services to taxonomists for standard genome sequencing and annotation.</title>
        <authorList>
            <consortium name="The Broad Institute Genomics Platform"/>
            <consortium name="The Broad Institute Genome Sequencing Center for Infectious Disease"/>
            <person name="Wu L."/>
            <person name="Ma J."/>
        </authorList>
    </citation>
    <scope>NUCLEOTIDE SEQUENCE [LARGE SCALE GENOMIC DNA]</scope>
    <source>
        <strain evidence="9">JCM 17666</strain>
    </source>
</reference>
<dbReference type="PANTHER" id="PTHR42789:SF1">
    <property type="entry name" value="D-ISOMER SPECIFIC 2-HYDROXYACID DEHYDROGENASE FAMILY PROTEIN (AFU_ORTHOLOGUE AFUA_6G10090)"/>
    <property type="match status" value="1"/>
</dbReference>
<sequence length="328" mass="34828">MSDKLKVVVADPMHEAGIDMLRREFDVEVFSPAQSEARAAAVEQADAVIVRTFEVRAELMDRAPRLAAIVKHGAGVDNIDVAAATERGIVVANSGDANAPSVAEASVCLILAALRHTTRMHRAVVEGRYDIRWGLLLEGISGKTLGVVGFGNIGRRVAAMCRDGFGMKVLAYDPFLSAGQVAEHGAAKAERLEDLLREADVVSLHASLSSQSHYLIGAPEIALMKRSAVLVNTARGGVVDEAALAAALSEGRLFAAGLDVYEHEPPGPDNPLFKLDNVVLSPHIGGATESARQLMATRAAEAALRALHGDAPEFWLNPQVVRRAFHGA</sequence>
<evidence type="ECO:0000256" key="1">
    <source>
        <dbReference type="ARBA" id="ARBA00005854"/>
    </source>
</evidence>
<comment type="similarity">
    <text evidence="1 5">Belongs to the D-isomer specific 2-hydroxyacid dehydrogenase family.</text>
</comment>
<dbReference type="SUPFAM" id="SSF51735">
    <property type="entry name" value="NAD(P)-binding Rossmann-fold domains"/>
    <property type="match status" value="1"/>
</dbReference>
<protein>
    <recommendedName>
        <fullName evidence="10">D-3-phosphoglycerate dehydrogenase</fullName>
    </recommendedName>
</protein>
<evidence type="ECO:0000313" key="8">
    <source>
        <dbReference type="EMBL" id="GAA4338482.1"/>
    </source>
</evidence>
<comment type="caution">
    <text evidence="8">The sequence shown here is derived from an EMBL/GenBank/DDBJ whole genome shotgun (WGS) entry which is preliminary data.</text>
</comment>
<evidence type="ECO:0000256" key="4">
    <source>
        <dbReference type="ARBA" id="ARBA00023027"/>
    </source>
</evidence>
<evidence type="ECO:0000259" key="7">
    <source>
        <dbReference type="Pfam" id="PF02826"/>
    </source>
</evidence>
<keyword evidence="2" id="KW-0028">Amino-acid biosynthesis</keyword>
<dbReference type="SUPFAM" id="SSF52283">
    <property type="entry name" value="Formate/glycerate dehydrogenase catalytic domain-like"/>
    <property type="match status" value="1"/>
</dbReference>
<dbReference type="InterPro" id="IPR006139">
    <property type="entry name" value="D-isomer_2_OHA_DH_cat_dom"/>
</dbReference>
<evidence type="ECO:0000259" key="6">
    <source>
        <dbReference type="Pfam" id="PF00389"/>
    </source>
</evidence>
<dbReference type="Pfam" id="PF02826">
    <property type="entry name" value="2-Hacid_dh_C"/>
    <property type="match status" value="1"/>
</dbReference>
<keyword evidence="3 5" id="KW-0560">Oxidoreductase</keyword>
<dbReference type="Proteomes" id="UP001501671">
    <property type="component" value="Unassembled WGS sequence"/>
</dbReference>
<keyword evidence="9" id="KW-1185">Reference proteome</keyword>
<feature type="domain" description="D-isomer specific 2-hydroxyacid dehydrogenase catalytic" evidence="6">
    <location>
        <begin position="7"/>
        <end position="314"/>
    </location>
</feature>
<dbReference type="PROSITE" id="PS00671">
    <property type="entry name" value="D_2_HYDROXYACID_DH_3"/>
    <property type="match status" value="1"/>
</dbReference>
<dbReference type="PANTHER" id="PTHR42789">
    <property type="entry name" value="D-ISOMER SPECIFIC 2-HYDROXYACID DEHYDROGENASE FAMILY PROTEIN (AFU_ORTHOLOGUE AFUA_6G10090)"/>
    <property type="match status" value="1"/>
</dbReference>
<gene>
    <name evidence="8" type="ORF">GCM10023144_35610</name>
</gene>
<dbReference type="RefSeq" id="WP_345251227.1">
    <property type="nucleotide sequence ID" value="NZ_BAABFO010000019.1"/>
</dbReference>
<dbReference type="InterPro" id="IPR036291">
    <property type="entry name" value="NAD(P)-bd_dom_sf"/>
</dbReference>
<evidence type="ECO:0000256" key="3">
    <source>
        <dbReference type="ARBA" id="ARBA00023002"/>
    </source>
</evidence>
<dbReference type="InterPro" id="IPR050857">
    <property type="entry name" value="D-2-hydroxyacid_DH"/>
</dbReference>
<evidence type="ECO:0000313" key="9">
    <source>
        <dbReference type="Proteomes" id="UP001501671"/>
    </source>
</evidence>
<name>A0ABP8HFN2_9BURK</name>
<dbReference type="Pfam" id="PF00389">
    <property type="entry name" value="2-Hacid_dh"/>
    <property type="match status" value="1"/>
</dbReference>